<keyword evidence="6" id="KW-1185">Reference proteome</keyword>
<dbReference type="GO" id="GO:0005634">
    <property type="term" value="C:nucleus"/>
    <property type="evidence" value="ECO:0007669"/>
    <property type="project" value="InterPro"/>
</dbReference>
<sequence>MASIQPTLPFNTTLLSRKRPHSPDFPDEEGARSGIDHSCERNNCHFTFVLDSESPLPTDEDSESAYSVQQAGTVSAKDTSDTSWSSDESVTMDVEFEEYDVASIHSTEKLWSNCDSSGSDEMLYTATAATVLMAAHLREDRDLWADSSSSNLDSSDSEVPLADYWECVRCKSKCTPLTRYCVKCFKLRKGYFPERPKRTHPRRRKRAAASRPGTALADAPPNVLDLEQAQSSGNQSAEEQPVGKLEKGDSGISLGVSDEQLAPACASSSQSSSLMLQLGSQDSAPPEDADRESLSPRSELCFMCVDRPKDGAFVHSKSVHVLCCYQCALKVWNETKKCPMCNNRPHNVLKLVFG</sequence>
<keyword evidence="1" id="KW-0479">Metal-binding</keyword>
<protein>
    <recommendedName>
        <fullName evidence="7">E3 ubiquitin-protein ligase Mdm2</fullName>
    </recommendedName>
</protein>
<dbReference type="AlphaFoldDB" id="A0AAN9VAI2"/>
<dbReference type="InterPro" id="IPR036443">
    <property type="entry name" value="Znf_RanBP2_sf"/>
</dbReference>
<feature type="region of interest" description="Disordered" evidence="4">
    <location>
        <begin position="195"/>
        <end position="250"/>
    </location>
</feature>
<evidence type="ECO:0000313" key="6">
    <source>
        <dbReference type="Proteomes" id="UP001378592"/>
    </source>
</evidence>
<dbReference type="InterPro" id="IPR013083">
    <property type="entry name" value="Znf_RING/FYVE/PHD"/>
</dbReference>
<dbReference type="CDD" id="cd16646">
    <property type="entry name" value="mRING-HC-C2H2C4_MDM2-like"/>
    <property type="match status" value="1"/>
</dbReference>
<name>A0AAN9VAI2_9ORTH</name>
<dbReference type="EMBL" id="JAZDUA010000378">
    <property type="protein sequence ID" value="KAK7793487.1"/>
    <property type="molecule type" value="Genomic_DNA"/>
</dbReference>
<dbReference type="SUPFAM" id="SSF90209">
    <property type="entry name" value="Ran binding protein zinc finger-like"/>
    <property type="match status" value="1"/>
</dbReference>
<evidence type="ECO:0008006" key="7">
    <source>
        <dbReference type="Google" id="ProtNLM"/>
    </source>
</evidence>
<dbReference type="GO" id="GO:0010468">
    <property type="term" value="P:regulation of gene expression"/>
    <property type="evidence" value="ECO:0007669"/>
    <property type="project" value="TreeGrafter"/>
</dbReference>
<dbReference type="GO" id="GO:0061630">
    <property type="term" value="F:ubiquitin protein ligase activity"/>
    <property type="evidence" value="ECO:0007669"/>
    <property type="project" value="TreeGrafter"/>
</dbReference>
<feature type="compositionally biased region" description="Polar residues" evidence="4">
    <location>
        <begin position="64"/>
        <end position="73"/>
    </location>
</feature>
<proteinExistence type="predicted"/>
<feature type="compositionally biased region" description="Basic and acidic residues" evidence="4">
    <location>
        <begin position="21"/>
        <end position="36"/>
    </location>
</feature>
<gene>
    <name evidence="5" type="ORF">R5R35_010158</name>
</gene>
<comment type="caution">
    <text evidence="5">The sequence shown here is derived from an EMBL/GenBank/DDBJ whole genome shotgun (WGS) entry which is preliminary data.</text>
</comment>
<keyword evidence="3" id="KW-0862">Zinc</keyword>
<dbReference type="GO" id="GO:0051726">
    <property type="term" value="P:regulation of cell cycle"/>
    <property type="evidence" value="ECO:0007669"/>
    <property type="project" value="InterPro"/>
</dbReference>
<dbReference type="GO" id="GO:0043066">
    <property type="term" value="P:negative regulation of apoptotic process"/>
    <property type="evidence" value="ECO:0007669"/>
    <property type="project" value="InterPro"/>
</dbReference>
<feature type="compositionally biased region" description="Basic residues" evidence="4">
    <location>
        <begin position="197"/>
        <end position="208"/>
    </location>
</feature>
<evidence type="ECO:0000313" key="5">
    <source>
        <dbReference type="EMBL" id="KAK7793487.1"/>
    </source>
</evidence>
<evidence type="ECO:0000256" key="1">
    <source>
        <dbReference type="ARBA" id="ARBA00022723"/>
    </source>
</evidence>
<feature type="region of interest" description="Disordered" evidence="4">
    <location>
        <begin position="1"/>
        <end position="36"/>
    </location>
</feature>
<dbReference type="PIRSF" id="PIRSF006748">
    <property type="entry name" value="p53_MDM_2/4"/>
    <property type="match status" value="1"/>
</dbReference>
<dbReference type="GO" id="GO:0016567">
    <property type="term" value="P:protein ubiquitination"/>
    <property type="evidence" value="ECO:0007669"/>
    <property type="project" value="TreeGrafter"/>
</dbReference>
<feature type="region of interest" description="Disordered" evidence="4">
    <location>
        <begin position="52"/>
        <end position="89"/>
    </location>
</feature>
<dbReference type="Gene3D" id="2.30.30.380">
    <property type="entry name" value="Zn-finger domain of Sec23/24"/>
    <property type="match status" value="1"/>
</dbReference>
<keyword evidence="2" id="KW-0863">Zinc-finger</keyword>
<dbReference type="PANTHER" id="PTHR46858:SF5">
    <property type="entry name" value="E3 UBIQUITIN-PROTEIN LIGASE APD1-RELATED"/>
    <property type="match status" value="1"/>
</dbReference>
<dbReference type="Proteomes" id="UP001378592">
    <property type="component" value="Unassembled WGS sequence"/>
</dbReference>
<evidence type="ECO:0000256" key="3">
    <source>
        <dbReference type="ARBA" id="ARBA00022833"/>
    </source>
</evidence>
<feature type="compositionally biased region" description="Polar residues" evidence="4">
    <location>
        <begin position="228"/>
        <end position="238"/>
    </location>
</feature>
<dbReference type="InterPro" id="IPR016495">
    <property type="entry name" value="p53_neg-reg_MDM_2/4"/>
</dbReference>
<organism evidence="5 6">
    <name type="scientific">Gryllus longicercus</name>
    <dbReference type="NCBI Taxonomy" id="2509291"/>
    <lineage>
        <taxon>Eukaryota</taxon>
        <taxon>Metazoa</taxon>
        <taxon>Ecdysozoa</taxon>
        <taxon>Arthropoda</taxon>
        <taxon>Hexapoda</taxon>
        <taxon>Insecta</taxon>
        <taxon>Pterygota</taxon>
        <taxon>Neoptera</taxon>
        <taxon>Polyneoptera</taxon>
        <taxon>Orthoptera</taxon>
        <taxon>Ensifera</taxon>
        <taxon>Gryllidea</taxon>
        <taxon>Grylloidea</taxon>
        <taxon>Gryllidae</taxon>
        <taxon>Gryllinae</taxon>
        <taxon>Gryllus</taxon>
    </lineage>
</organism>
<dbReference type="PANTHER" id="PTHR46858">
    <property type="entry name" value="OS05G0521000 PROTEIN"/>
    <property type="match status" value="1"/>
</dbReference>
<dbReference type="Pfam" id="PF13920">
    <property type="entry name" value="zf-C3HC4_3"/>
    <property type="match status" value="1"/>
</dbReference>
<evidence type="ECO:0000256" key="2">
    <source>
        <dbReference type="ARBA" id="ARBA00022771"/>
    </source>
</evidence>
<evidence type="ECO:0000256" key="4">
    <source>
        <dbReference type="SAM" id="MobiDB-lite"/>
    </source>
</evidence>
<reference evidence="5 6" key="1">
    <citation type="submission" date="2024-03" db="EMBL/GenBank/DDBJ databases">
        <title>The genome assembly and annotation of the cricket Gryllus longicercus Weissman &amp; Gray.</title>
        <authorList>
            <person name="Szrajer S."/>
            <person name="Gray D."/>
            <person name="Ylla G."/>
        </authorList>
    </citation>
    <scope>NUCLEOTIDE SEQUENCE [LARGE SCALE GENOMIC DNA]</scope>
    <source>
        <strain evidence="5">DAG 2021-001</strain>
        <tissue evidence="5">Whole body minus gut</tissue>
    </source>
</reference>
<dbReference type="GO" id="GO:0008270">
    <property type="term" value="F:zinc ion binding"/>
    <property type="evidence" value="ECO:0007669"/>
    <property type="project" value="UniProtKB-KW"/>
</dbReference>
<feature type="compositionally biased region" description="Low complexity" evidence="4">
    <location>
        <begin position="75"/>
        <end position="89"/>
    </location>
</feature>
<dbReference type="Gene3D" id="3.30.40.10">
    <property type="entry name" value="Zinc/RING finger domain, C3HC4 (zinc finger)"/>
    <property type="match status" value="1"/>
</dbReference>
<accession>A0AAN9VAI2</accession>
<feature type="compositionally biased region" description="Polar residues" evidence="4">
    <location>
        <begin position="1"/>
        <end position="15"/>
    </location>
</feature>